<evidence type="ECO:0000256" key="1">
    <source>
        <dbReference type="SAM" id="Coils"/>
    </source>
</evidence>
<evidence type="ECO:0000313" key="5">
    <source>
        <dbReference type="Proteomes" id="UP000265515"/>
    </source>
</evidence>
<dbReference type="SUPFAM" id="SSF56672">
    <property type="entry name" value="DNA/RNA polymerases"/>
    <property type="match status" value="1"/>
</dbReference>
<protein>
    <recommendedName>
        <fullName evidence="3">Reverse transcriptase domain-containing protein</fullName>
    </recommendedName>
</protein>
<comment type="caution">
    <text evidence="4">The sequence shown here is derived from an EMBL/GenBank/DDBJ whole genome shotgun (WGS) entry which is preliminary data.</text>
</comment>
<evidence type="ECO:0000313" key="4">
    <source>
        <dbReference type="EMBL" id="GBG85669.1"/>
    </source>
</evidence>
<keyword evidence="1" id="KW-0175">Coiled coil</keyword>
<proteinExistence type="predicted"/>
<feature type="coiled-coil region" evidence="1">
    <location>
        <begin position="689"/>
        <end position="723"/>
    </location>
</feature>
<dbReference type="SUPFAM" id="SSF57997">
    <property type="entry name" value="Tropomyosin"/>
    <property type="match status" value="1"/>
</dbReference>
<sequence length="1461" mass="164900">MRGVKEDLIRAYEDGWLARRLFNPEVQRGRVTFDGVNVVSYVAKAPEVAAWMVQMASTKLNLRGVNYPVVFKPWMTKIDLKDLRLKEAETNFWIVALRVPFEVFYYLASAMEGLVGGVKHMHPPEVDRSRPKLVNVKFDMESQARYRVEDTLAVESPKGKIWRMEVATPNTDWCRALGERGKGFFRLNSQNLEDPGLKVWVRDNMETWNSAKDQFQTTADWLDGGLARVSGMMSVCSRILARDRNREEDQCRKAVEEAERKMMQHPISERTWAAERARRLGEWEKIQAAKHGRWEETLKIKGIVVHDKLTKKTFRRLLPSAAHQQVVQLNHPFDPAAAPAAAPAEMLEYARLYYADILTARRLADSPLSDLSQGSDMWQQTEVLLTPQERLSLDRPITLEELAQTLRVMATGKAPGRNGLSVEFFRCCWDALGPPLVEVYNKVLVGECLGAAMTHGVIALMFKKGDKTNVRNYRPIFLLNVDYKILAKTMALRLGKILPRLVERDQGAFVQGRSIFHNILTTIESVEVLKGEHRDMAVLMLDLEKAYDRVGWSFVLTTLRRMGFGDGFCRWVLAMYTAASFAVQVNGHLSRSFQLTRSLRQGCLLAPLLFVLQLEVPLNCIRKHQLIKGLPLAEGRECRAKALADNLFLVPENSVASLGAIKAVLEEDAEKQFNLDFVHLFTNTSRFRVEEVGSELKHANDQLAKMKDELARCTKDLEGAKTQRYYLVSATNDATSAKSALDKDLEVVKKAVEEKSRGLESSEAALLRSTAQNRKLQAEVDRLRREVDSTAKRFEATLETLESTRQAKEEAYQLAEEYKRMLTEEMDSQMRGDEERTLRWEAALENANRQYREAVEKIHSQQRLLEDAREELRVAREEAAAVQKELDTLKEQHKVAVEGVAKLRQVLKGVKQQQKEASEGASNLRVDLIEAREDASLAEKRARNLQAEIEKLREEVRGAEERERKLQREMEEVRKVKTAATKGEGGGRKQVVDELEAKLELAQQAKADSEARAERAETDARIARVAEARAKAMAGAAESRMKATLQESEMRLAAAIEEAESRVASAQREVVACRQSEAKAVATLEAMRKETMEERKKYQTATAEAEEVSALAKMAKEEMEITTLRSREAEQRAEARVREMKTRSQAAESQVRALKEELKLLQGQLRGLKMQFDTVSRRAEEEATRAKDANEEVASLQQQMQELQVREREAAEKAERAETEKLVVEGQLRMFKAEAESRRKGTLNTKCVRDSAGDTPSDSSFTGSTRSKHRHRATYKSERDNACDDTPSDNSFSGSIRSKHRQGVHHASSEDGVSIGSPSGDFKLTEEKLRRTSRALTRVVSHQPRYGGADGLGSNPDWYNQSLFVDYRCFYILVFLHYTADEARSSSLPSLFELRGWGFVLAQEEGGGGVGVFGSRTPCSGHAEEEGGGGGRCFREQDAVLCTCRGGGASYRQIDFCLHIF</sequence>
<dbReference type="PANTHER" id="PTHR19446">
    <property type="entry name" value="REVERSE TRANSCRIPTASES"/>
    <property type="match status" value="1"/>
</dbReference>
<keyword evidence="5" id="KW-1185">Reference proteome</keyword>
<reference evidence="4 5" key="1">
    <citation type="journal article" date="2018" name="Cell">
        <title>The Chara Genome: Secondary Complexity and Implications for Plant Terrestrialization.</title>
        <authorList>
            <person name="Nishiyama T."/>
            <person name="Sakayama H."/>
            <person name="Vries J.D."/>
            <person name="Buschmann H."/>
            <person name="Saint-Marcoux D."/>
            <person name="Ullrich K.K."/>
            <person name="Haas F.B."/>
            <person name="Vanderstraeten L."/>
            <person name="Becker D."/>
            <person name="Lang D."/>
            <person name="Vosolsobe S."/>
            <person name="Rombauts S."/>
            <person name="Wilhelmsson P.K.I."/>
            <person name="Janitza P."/>
            <person name="Kern R."/>
            <person name="Heyl A."/>
            <person name="Rumpler F."/>
            <person name="Villalobos L.I.A.C."/>
            <person name="Clay J.M."/>
            <person name="Skokan R."/>
            <person name="Toyoda A."/>
            <person name="Suzuki Y."/>
            <person name="Kagoshima H."/>
            <person name="Schijlen E."/>
            <person name="Tajeshwar N."/>
            <person name="Catarino B."/>
            <person name="Hetherington A.J."/>
            <person name="Saltykova A."/>
            <person name="Bonnot C."/>
            <person name="Breuninger H."/>
            <person name="Symeonidi A."/>
            <person name="Radhakrishnan G.V."/>
            <person name="Van Nieuwerburgh F."/>
            <person name="Deforce D."/>
            <person name="Chang C."/>
            <person name="Karol K.G."/>
            <person name="Hedrich R."/>
            <person name="Ulvskov P."/>
            <person name="Glockner G."/>
            <person name="Delwiche C.F."/>
            <person name="Petrasek J."/>
            <person name="Van de Peer Y."/>
            <person name="Friml J."/>
            <person name="Beilby M."/>
            <person name="Dolan L."/>
            <person name="Kohara Y."/>
            <person name="Sugano S."/>
            <person name="Fujiyama A."/>
            <person name="Delaux P.-M."/>
            <person name="Quint M."/>
            <person name="TheiBen G."/>
            <person name="Hagemann M."/>
            <person name="Harholt J."/>
            <person name="Dunand C."/>
            <person name="Zachgo S."/>
            <person name="Langdale J."/>
            <person name="Maumus F."/>
            <person name="Straeten D.V.D."/>
            <person name="Gould S.B."/>
            <person name="Rensing S.A."/>
        </authorList>
    </citation>
    <scope>NUCLEOTIDE SEQUENCE [LARGE SCALE GENOMIC DNA]</scope>
    <source>
        <strain evidence="4 5">S276</strain>
    </source>
</reference>
<dbReference type="Pfam" id="PF00078">
    <property type="entry name" value="RVT_1"/>
    <property type="match status" value="1"/>
</dbReference>
<dbReference type="InterPro" id="IPR000477">
    <property type="entry name" value="RT_dom"/>
</dbReference>
<feature type="domain" description="Reverse transcriptase" evidence="3">
    <location>
        <begin position="442"/>
        <end position="696"/>
    </location>
</feature>
<feature type="compositionally biased region" description="Basic and acidic residues" evidence="2">
    <location>
        <begin position="1204"/>
        <end position="1218"/>
    </location>
</feature>
<evidence type="ECO:0000259" key="3">
    <source>
        <dbReference type="PROSITE" id="PS50878"/>
    </source>
</evidence>
<dbReference type="EMBL" id="BFEA01000529">
    <property type="protein sequence ID" value="GBG85669.1"/>
    <property type="molecule type" value="Genomic_DNA"/>
</dbReference>
<accession>A0A388LTT5</accession>
<name>A0A388LTT5_CHABU</name>
<dbReference type="InterPro" id="IPR043502">
    <property type="entry name" value="DNA/RNA_pol_sf"/>
</dbReference>
<gene>
    <name evidence="4" type="ORF">CBR_g40401</name>
</gene>
<evidence type="ECO:0000256" key="2">
    <source>
        <dbReference type="SAM" id="MobiDB-lite"/>
    </source>
</evidence>
<dbReference type="Gramene" id="GBG85669">
    <property type="protein sequence ID" value="GBG85669"/>
    <property type="gene ID" value="CBR_g40401"/>
</dbReference>
<feature type="region of interest" description="Disordered" evidence="2">
    <location>
        <begin position="1179"/>
        <end position="1218"/>
    </location>
</feature>
<dbReference type="STRING" id="69332.A0A388LTT5"/>
<feature type="coiled-coil region" evidence="1">
    <location>
        <begin position="759"/>
        <end position="892"/>
    </location>
</feature>
<feature type="region of interest" description="Disordered" evidence="2">
    <location>
        <begin position="1236"/>
        <end position="1326"/>
    </location>
</feature>
<dbReference type="PROSITE" id="PS50878">
    <property type="entry name" value="RT_POL"/>
    <property type="match status" value="1"/>
</dbReference>
<feature type="compositionally biased region" description="Basic and acidic residues" evidence="2">
    <location>
        <begin position="1179"/>
        <end position="1190"/>
    </location>
</feature>
<organism evidence="4 5">
    <name type="scientific">Chara braunii</name>
    <name type="common">Braun's stonewort</name>
    <dbReference type="NCBI Taxonomy" id="69332"/>
    <lineage>
        <taxon>Eukaryota</taxon>
        <taxon>Viridiplantae</taxon>
        <taxon>Streptophyta</taxon>
        <taxon>Charophyceae</taxon>
        <taxon>Charales</taxon>
        <taxon>Characeae</taxon>
        <taxon>Chara</taxon>
    </lineage>
</organism>
<dbReference type="CDD" id="cd01650">
    <property type="entry name" value="RT_nLTR_like"/>
    <property type="match status" value="1"/>
</dbReference>
<feature type="compositionally biased region" description="Polar residues" evidence="2">
    <location>
        <begin position="1254"/>
        <end position="1265"/>
    </location>
</feature>
<dbReference type="Proteomes" id="UP000265515">
    <property type="component" value="Unassembled WGS sequence"/>
</dbReference>